<comment type="caution">
    <text evidence="3">The sequence shown here is derived from an EMBL/GenBank/DDBJ whole genome shotgun (WGS) entry which is preliminary data.</text>
</comment>
<evidence type="ECO:0000313" key="3">
    <source>
        <dbReference type="EMBL" id="PAE07068.1"/>
    </source>
</evidence>
<accession>A0A268HB35</accession>
<gene>
    <name evidence="3" type="ORF">CHI12_13375</name>
</gene>
<dbReference type="Gene3D" id="3.30.2140.20">
    <property type="match status" value="1"/>
</dbReference>
<evidence type="ECO:0000256" key="2">
    <source>
        <dbReference type="RuleBase" id="RU003452"/>
    </source>
</evidence>
<dbReference type="PANTHER" id="PTHR11786:SF0">
    <property type="entry name" value="ARYLAMINE N-ACETYLTRANSFERASE 4-RELATED"/>
    <property type="match status" value="1"/>
</dbReference>
<dbReference type="InterPro" id="IPR053710">
    <property type="entry name" value="Arylamine_NAT_domain_sf"/>
</dbReference>
<dbReference type="PANTHER" id="PTHR11786">
    <property type="entry name" value="N-HYDROXYARYLAMINE O-ACETYLTRANSFERASE"/>
    <property type="match status" value="1"/>
</dbReference>
<sequence length="263" mass="30025">MSGGITMQTFKTLFQQRTNMNVEVTFETLSILLQHFAQAIPFENLRIINNNKSLLSKEGLQKKILIRKEGGVCYELNTLLYYYLEECGFDVTLVSACIYDQKSNDWSTTGNTHVTILLKHNSEKYIVDAGFGANIPLAPLPLTGEVMTTANGQFRIKPTVEGYTLDLKLEGRDDVWRVGYSFIEDNRITDMTELEQMQQIIETHPASPFNKSPLLTKRTTDGLYILTPSSFTQWHNGVPVKQTIGEEEYRMFLQTKFEMKGLQ</sequence>
<reference evidence="3 4" key="1">
    <citation type="submission" date="2017-07" db="EMBL/GenBank/DDBJ databases">
        <title>Isolation and whole genome analysis of endospore-forming bacteria from heroin.</title>
        <authorList>
            <person name="Kalinowski J."/>
            <person name="Ahrens B."/>
            <person name="Al-Dilaimi A."/>
            <person name="Winkler A."/>
            <person name="Wibberg D."/>
            <person name="Schleenbecker U."/>
            <person name="Ruckert C."/>
            <person name="Wolfel R."/>
            <person name="Grass G."/>
        </authorList>
    </citation>
    <scope>NUCLEOTIDE SEQUENCE [LARGE SCALE GENOMIC DNA]</scope>
    <source>
        <strain evidence="3 4">7509</strain>
    </source>
</reference>
<dbReference type="Proteomes" id="UP000216475">
    <property type="component" value="Unassembled WGS sequence"/>
</dbReference>
<evidence type="ECO:0000313" key="4">
    <source>
        <dbReference type="Proteomes" id="UP000216475"/>
    </source>
</evidence>
<name>A0A268HB35_9BACI</name>
<evidence type="ECO:0000256" key="1">
    <source>
        <dbReference type="ARBA" id="ARBA00006547"/>
    </source>
</evidence>
<organism evidence="3 4">
    <name type="scientific">Terribacillus saccharophilus</name>
    <dbReference type="NCBI Taxonomy" id="361277"/>
    <lineage>
        <taxon>Bacteria</taxon>
        <taxon>Bacillati</taxon>
        <taxon>Bacillota</taxon>
        <taxon>Bacilli</taxon>
        <taxon>Bacillales</taxon>
        <taxon>Bacillaceae</taxon>
        <taxon>Terribacillus</taxon>
    </lineage>
</organism>
<dbReference type="GO" id="GO:0016407">
    <property type="term" value="F:acetyltransferase activity"/>
    <property type="evidence" value="ECO:0007669"/>
    <property type="project" value="InterPro"/>
</dbReference>
<evidence type="ECO:0008006" key="5">
    <source>
        <dbReference type="Google" id="ProtNLM"/>
    </source>
</evidence>
<dbReference type="InterPro" id="IPR001447">
    <property type="entry name" value="Arylamine_N-AcTrfase"/>
</dbReference>
<dbReference type="PRINTS" id="PR01543">
    <property type="entry name" value="ANATRNSFRASE"/>
</dbReference>
<dbReference type="Pfam" id="PF00797">
    <property type="entry name" value="Acetyltransf_2"/>
    <property type="match status" value="1"/>
</dbReference>
<proteinExistence type="inferred from homology"/>
<protein>
    <recommendedName>
        <fullName evidence="5">Arylamine N-acetyltransferase</fullName>
    </recommendedName>
</protein>
<dbReference type="EMBL" id="NPBH01000059">
    <property type="protein sequence ID" value="PAE07068.1"/>
    <property type="molecule type" value="Genomic_DNA"/>
</dbReference>
<dbReference type="InterPro" id="IPR038765">
    <property type="entry name" value="Papain-like_cys_pep_sf"/>
</dbReference>
<dbReference type="AlphaFoldDB" id="A0A268HB35"/>
<comment type="similarity">
    <text evidence="1 2">Belongs to the arylamine N-acetyltransferase family.</text>
</comment>
<dbReference type="SUPFAM" id="SSF54001">
    <property type="entry name" value="Cysteine proteinases"/>
    <property type="match status" value="1"/>
</dbReference>